<evidence type="ECO:0000313" key="10">
    <source>
        <dbReference type="Proteomes" id="UP000436047"/>
    </source>
</evidence>
<evidence type="ECO:0000256" key="3">
    <source>
        <dbReference type="ARBA" id="ARBA00023015"/>
    </source>
</evidence>
<dbReference type="RefSeq" id="WP_154467391.1">
    <property type="nucleotide sequence ID" value="NZ_JAXDZL010000219.1"/>
</dbReference>
<evidence type="ECO:0000256" key="7">
    <source>
        <dbReference type="RuleBase" id="RU000408"/>
    </source>
</evidence>
<keyword evidence="5" id="KW-0010">Activator</keyword>
<keyword evidence="10" id="KW-1185">Reference proteome</keyword>
<dbReference type="GO" id="GO:0005737">
    <property type="term" value="C:cytoplasm"/>
    <property type="evidence" value="ECO:0007669"/>
    <property type="project" value="UniProtKB-SubCell"/>
</dbReference>
<dbReference type="Proteomes" id="UP000436047">
    <property type="component" value="Unassembled WGS sequence"/>
</dbReference>
<evidence type="ECO:0000256" key="5">
    <source>
        <dbReference type="ARBA" id="ARBA00023159"/>
    </source>
</evidence>
<dbReference type="PROSITE" id="PS00352">
    <property type="entry name" value="CSD_1"/>
    <property type="match status" value="1"/>
</dbReference>
<dbReference type="InterPro" id="IPR011129">
    <property type="entry name" value="CSD"/>
</dbReference>
<evidence type="ECO:0000259" key="8">
    <source>
        <dbReference type="PROSITE" id="PS51857"/>
    </source>
</evidence>
<dbReference type="GeneID" id="86055879"/>
<dbReference type="SUPFAM" id="SSF50249">
    <property type="entry name" value="Nucleic acid-binding proteins"/>
    <property type="match status" value="1"/>
</dbReference>
<dbReference type="InterPro" id="IPR012156">
    <property type="entry name" value="Cold_shock_CspA"/>
</dbReference>
<dbReference type="GO" id="GO:0003677">
    <property type="term" value="F:DNA binding"/>
    <property type="evidence" value="ECO:0007669"/>
    <property type="project" value="UniProtKB-KW"/>
</dbReference>
<dbReference type="CDD" id="cd04458">
    <property type="entry name" value="CSP_CDS"/>
    <property type="match status" value="1"/>
</dbReference>
<proteinExistence type="predicted"/>
<dbReference type="InterPro" id="IPR012340">
    <property type="entry name" value="NA-bd_OB-fold"/>
</dbReference>
<sequence length="70" mass="7796">MNNGTVKWFNAEKGYGFITNDANGEDVFVHYSSIISEGYKSLNEGQKVTFDMESDPKDSRKLRAVNVCAA</sequence>
<keyword evidence="4" id="KW-0238">DNA-binding</keyword>
<dbReference type="PROSITE" id="PS51857">
    <property type="entry name" value="CSD_2"/>
    <property type="match status" value="1"/>
</dbReference>
<dbReference type="GO" id="GO:0010468">
    <property type="term" value="P:regulation of gene expression"/>
    <property type="evidence" value="ECO:0007669"/>
    <property type="project" value="UniProtKB-ARBA"/>
</dbReference>
<comment type="subcellular location">
    <subcellularLocation>
        <location evidence="1 7">Cytoplasm</location>
    </subcellularLocation>
</comment>
<keyword evidence="6" id="KW-0804">Transcription</keyword>
<dbReference type="EMBL" id="VUMI01000052">
    <property type="protein sequence ID" value="MSS91003.1"/>
    <property type="molecule type" value="Genomic_DNA"/>
</dbReference>
<evidence type="ECO:0000256" key="6">
    <source>
        <dbReference type="ARBA" id="ARBA00023163"/>
    </source>
</evidence>
<accession>A0A6N7WJX7</accession>
<protein>
    <submittedName>
        <fullName evidence="9">Cold-shock protein</fullName>
    </submittedName>
</protein>
<evidence type="ECO:0000313" key="9">
    <source>
        <dbReference type="EMBL" id="MSS91003.1"/>
    </source>
</evidence>
<dbReference type="PIRSF" id="PIRSF002599">
    <property type="entry name" value="Cold_shock_A"/>
    <property type="match status" value="1"/>
</dbReference>
<comment type="caution">
    <text evidence="9">The sequence shown here is derived from an EMBL/GenBank/DDBJ whole genome shotgun (WGS) entry which is preliminary data.</text>
</comment>
<feature type="domain" description="CSD" evidence="8">
    <location>
        <begin position="1"/>
        <end position="69"/>
    </location>
</feature>
<evidence type="ECO:0000256" key="4">
    <source>
        <dbReference type="ARBA" id="ARBA00023125"/>
    </source>
</evidence>
<reference evidence="9 10" key="1">
    <citation type="submission" date="2019-08" db="EMBL/GenBank/DDBJ databases">
        <title>In-depth cultivation of the pig gut microbiome towards novel bacterial diversity and tailored functional studies.</title>
        <authorList>
            <person name="Wylensek D."/>
            <person name="Hitch T.C.A."/>
            <person name="Clavel T."/>
        </authorList>
    </citation>
    <scope>NUCLEOTIDE SEQUENCE [LARGE SCALE GENOMIC DNA]</scope>
    <source>
        <strain evidence="9 10">WCA-389-WT-23B</strain>
    </source>
</reference>
<dbReference type="SMART" id="SM00357">
    <property type="entry name" value="CSP"/>
    <property type="match status" value="1"/>
</dbReference>
<dbReference type="Pfam" id="PF00313">
    <property type="entry name" value="CSD"/>
    <property type="match status" value="1"/>
</dbReference>
<dbReference type="InterPro" id="IPR019844">
    <property type="entry name" value="CSD_CS"/>
</dbReference>
<dbReference type="Gene3D" id="2.40.50.140">
    <property type="entry name" value="Nucleic acid-binding proteins"/>
    <property type="match status" value="1"/>
</dbReference>
<gene>
    <name evidence="9" type="ORF">FYJ45_22955</name>
</gene>
<dbReference type="InterPro" id="IPR002059">
    <property type="entry name" value="CSP_DNA-bd"/>
</dbReference>
<keyword evidence="3" id="KW-0805">Transcription regulation</keyword>
<organism evidence="9 10">
    <name type="scientific">Eisenbergiella porci</name>
    <dbReference type="NCBI Taxonomy" id="2652274"/>
    <lineage>
        <taxon>Bacteria</taxon>
        <taxon>Bacillati</taxon>
        <taxon>Bacillota</taxon>
        <taxon>Clostridia</taxon>
        <taxon>Lachnospirales</taxon>
        <taxon>Lachnospiraceae</taxon>
        <taxon>Eisenbergiella</taxon>
    </lineage>
</organism>
<dbReference type="PANTHER" id="PTHR46565:SF20">
    <property type="entry name" value="COLD SHOCK DOMAIN-CONTAINING PROTEIN 4"/>
    <property type="match status" value="1"/>
</dbReference>
<keyword evidence="2" id="KW-0963">Cytoplasm</keyword>
<evidence type="ECO:0000256" key="2">
    <source>
        <dbReference type="ARBA" id="ARBA00022490"/>
    </source>
</evidence>
<dbReference type="AlphaFoldDB" id="A0A6N7WJX7"/>
<dbReference type="PANTHER" id="PTHR46565">
    <property type="entry name" value="COLD SHOCK DOMAIN PROTEIN 2"/>
    <property type="match status" value="1"/>
</dbReference>
<evidence type="ECO:0000256" key="1">
    <source>
        <dbReference type="ARBA" id="ARBA00004496"/>
    </source>
</evidence>
<dbReference type="GO" id="GO:0051252">
    <property type="term" value="P:regulation of RNA metabolic process"/>
    <property type="evidence" value="ECO:0007669"/>
    <property type="project" value="UniProtKB-ARBA"/>
</dbReference>
<dbReference type="PRINTS" id="PR00050">
    <property type="entry name" value="COLDSHOCK"/>
</dbReference>
<dbReference type="FunFam" id="2.40.50.140:FF:000006">
    <property type="entry name" value="Cold shock protein CspC"/>
    <property type="match status" value="1"/>
</dbReference>
<name>A0A6N7WJX7_9FIRM</name>